<keyword evidence="2" id="KW-1133">Transmembrane helix</keyword>
<evidence type="ECO:0000313" key="5">
    <source>
        <dbReference type="Proteomes" id="UP000008963"/>
    </source>
</evidence>
<sequence>MSVSLWQDRSKTTNPKVQDFDVVIIGGGIAGLSTAYWLLKEEAGLKIALLEKGELASGATGRNAGFITCGSVEHFNRLVGKHGQDEALEIWNFSEKNLELLEEEIIRDNKEALQFEKKGSFSLASTEEEFEELKKSYSLMKDLGIEVEILEKDQIQERLNAEGFVGGIKYVKDASVHPVLLLDEIYKKIKDNENFCVLENSEVFNIESSGELKVIHSRSGKYQAQLVVMATNGYSAQLHPFFEDKIYPTRGQILATESLPKLLEGPCYANFVLDYFRQTPSGEIVIGGFRQLKKDTEVGYSDEVTDIIQDALEEFLNKHIPKIKGCSITHRWSGIMGFSSDGQPMVGAIPSDPQIYFVGGFTAHGLGLAFHCGKCLADVLFEREIPSFISAKRFA</sequence>
<dbReference type="SUPFAM" id="SSF54373">
    <property type="entry name" value="FAD-linked reductases, C-terminal domain"/>
    <property type="match status" value="1"/>
</dbReference>
<reference evidence="5" key="1">
    <citation type="journal article" date="2013" name="ISME J.">
        <title>A small predatory core genome in the divergent marine Bacteriovorax marinus SJ and the terrestrial Bdellovibrio bacteriovorus.</title>
        <authorList>
            <person name="Crossman L.C."/>
            <person name="Chen H."/>
            <person name="Cerdeno-Tarraga A.M."/>
            <person name="Brooks K."/>
            <person name="Quail M.A."/>
            <person name="Pineiro S.A."/>
            <person name="Hobley L."/>
            <person name="Sockett R.E."/>
            <person name="Bentley S.D."/>
            <person name="Parkhill J."/>
            <person name="Williams H.N."/>
            <person name="Stine O.C."/>
        </authorList>
    </citation>
    <scope>NUCLEOTIDE SEQUENCE [LARGE SCALE GENOMIC DNA]</scope>
    <source>
        <strain evidence="5">ATCC BAA-682 / DSM 15412 / SJ</strain>
    </source>
</reference>
<dbReference type="RefSeq" id="WP_014243786.1">
    <property type="nucleotide sequence ID" value="NC_016620.1"/>
</dbReference>
<keyword evidence="2" id="KW-0472">Membrane</keyword>
<dbReference type="HOGENOM" id="CLU_007884_3_2_7"/>
<dbReference type="PATRIC" id="fig|862908.3.peg.1069"/>
<dbReference type="Gene3D" id="3.30.9.10">
    <property type="entry name" value="D-Amino Acid Oxidase, subunit A, domain 2"/>
    <property type="match status" value="1"/>
</dbReference>
<keyword evidence="2" id="KW-0812">Transmembrane</keyword>
<gene>
    <name evidence="4" type="ordered locus">BMS_1123</name>
</gene>
<dbReference type="Proteomes" id="UP000008963">
    <property type="component" value="Chromosome"/>
</dbReference>
<feature type="domain" description="FAD dependent oxidoreductase" evidence="3">
    <location>
        <begin position="21"/>
        <end position="378"/>
    </location>
</feature>
<name>E1WYF4_HALMS</name>
<feature type="transmembrane region" description="Helical" evidence="2">
    <location>
        <begin position="20"/>
        <end position="39"/>
    </location>
</feature>
<organism evidence="4 5">
    <name type="scientific">Halobacteriovorax marinus (strain ATCC BAA-682 / DSM 15412 / SJ)</name>
    <name type="common">Bacteriovorax marinus</name>
    <dbReference type="NCBI Taxonomy" id="862908"/>
    <lineage>
        <taxon>Bacteria</taxon>
        <taxon>Pseudomonadati</taxon>
        <taxon>Bdellovibrionota</taxon>
        <taxon>Bacteriovoracia</taxon>
        <taxon>Bacteriovoracales</taxon>
        <taxon>Halobacteriovoraceae</taxon>
        <taxon>Halobacteriovorax</taxon>
    </lineage>
</organism>
<dbReference type="OrthoDB" id="5289781at2"/>
<proteinExistence type="predicted"/>
<dbReference type="Gene3D" id="3.50.50.60">
    <property type="entry name" value="FAD/NAD(P)-binding domain"/>
    <property type="match status" value="1"/>
</dbReference>
<dbReference type="PANTHER" id="PTHR13847">
    <property type="entry name" value="SARCOSINE DEHYDROGENASE-RELATED"/>
    <property type="match status" value="1"/>
</dbReference>
<dbReference type="STRING" id="862908.BMS_1123"/>
<dbReference type="eggNOG" id="COG0665">
    <property type="taxonomic scope" value="Bacteria"/>
</dbReference>
<dbReference type="SUPFAM" id="SSF51905">
    <property type="entry name" value="FAD/NAD(P)-binding domain"/>
    <property type="match status" value="1"/>
</dbReference>
<keyword evidence="1" id="KW-0175">Coiled coil</keyword>
<dbReference type="AlphaFoldDB" id="E1WYF4"/>
<accession>E1WYF4</accession>
<dbReference type="Pfam" id="PF01266">
    <property type="entry name" value="DAO"/>
    <property type="match status" value="1"/>
</dbReference>
<dbReference type="GO" id="GO:0005737">
    <property type="term" value="C:cytoplasm"/>
    <property type="evidence" value="ECO:0007669"/>
    <property type="project" value="TreeGrafter"/>
</dbReference>
<dbReference type="KEGG" id="bmx:BMS_1123"/>
<dbReference type="InterPro" id="IPR006076">
    <property type="entry name" value="FAD-dep_OxRdtase"/>
</dbReference>
<dbReference type="PANTHER" id="PTHR13847:SF260">
    <property type="entry name" value="FAD DEPENDENT OXIDOREDUCTASE DOMAIN-CONTAINING PROTEIN"/>
    <property type="match status" value="1"/>
</dbReference>
<evidence type="ECO:0000259" key="3">
    <source>
        <dbReference type="Pfam" id="PF01266"/>
    </source>
</evidence>
<keyword evidence="5" id="KW-1185">Reference proteome</keyword>
<evidence type="ECO:0000313" key="4">
    <source>
        <dbReference type="EMBL" id="CBW26002.1"/>
    </source>
</evidence>
<evidence type="ECO:0000256" key="2">
    <source>
        <dbReference type="SAM" id="Phobius"/>
    </source>
</evidence>
<protein>
    <submittedName>
        <fullName evidence="4">Oxidoreductase</fullName>
    </submittedName>
</protein>
<dbReference type="EMBL" id="FQ312005">
    <property type="protein sequence ID" value="CBW26002.1"/>
    <property type="molecule type" value="Genomic_DNA"/>
</dbReference>
<evidence type="ECO:0000256" key="1">
    <source>
        <dbReference type="SAM" id="Coils"/>
    </source>
</evidence>
<feature type="coiled-coil region" evidence="1">
    <location>
        <begin position="98"/>
        <end position="143"/>
    </location>
</feature>
<dbReference type="InterPro" id="IPR036188">
    <property type="entry name" value="FAD/NAD-bd_sf"/>
</dbReference>